<dbReference type="Gene3D" id="1.10.260.40">
    <property type="entry name" value="lambda repressor-like DNA-binding domains"/>
    <property type="match status" value="1"/>
</dbReference>
<dbReference type="Proteomes" id="UP000192708">
    <property type="component" value="Unassembled WGS sequence"/>
</dbReference>
<dbReference type="SMART" id="SM00530">
    <property type="entry name" value="HTH_XRE"/>
    <property type="match status" value="1"/>
</dbReference>
<dbReference type="STRING" id="1938817.SAMN06296008_10810"/>
<keyword evidence="3" id="KW-1185">Reference proteome</keyword>
<accession>A0A1W2A866</accession>
<dbReference type="PROSITE" id="PS50943">
    <property type="entry name" value="HTH_CROC1"/>
    <property type="match status" value="1"/>
</dbReference>
<reference evidence="2 3" key="1">
    <citation type="submission" date="2017-04" db="EMBL/GenBank/DDBJ databases">
        <authorList>
            <person name="Afonso C.L."/>
            <person name="Miller P.J."/>
            <person name="Scott M.A."/>
            <person name="Spackman E."/>
            <person name="Goraichik I."/>
            <person name="Dimitrov K.M."/>
            <person name="Suarez D.L."/>
            <person name="Swayne D.E."/>
        </authorList>
    </citation>
    <scope>NUCLEOTIDE SEQUENCE [LARGE SCALE GENOMIC DNA]</scope>
    <source>
        <strain evidence="2 3">VK13</strain>
    </source>
</reference>
<dbReference type="SUPFAM" id="SSF47413">
    <property type="entry name" value="lambda repressor-like DNA-binding domains"/>
    <property type="match status" value="1"/>
</dbReference>
<name>A0A1W2A866_9BURK</name>
<feature type="domain" description="HTH cro/C1-type" evidence="1">
    <location>
        <begin position="24"/>
        <end position="80"/>
    </location>
</feature>
<gene>
    <name evidence="2" type="ORF">SAMN06296008_10810</name>
</gene>
<sequence length="112" mass="12381">MVKPIARPYSQYSLQGLELLGSLVHEARINKALTTTDLAARAGISRSLLQRIERGDPNCSIGAVFEVASICGVPLFNEEQRGLNASLLHQREKLTLLPKSVRSHLKEVNDNF</sequence>
<dbReference type="CDD" id="cd00093">
    <property type="entry name" value="HTH_XRE"/>
    <property type="match status" value="1"/>
</dbReference>
<evidence type="ECO:0000313" key="3">
    <source>
        <dbReference type="Proteomes" id="UP000192708"/>
    </source>
</evidence>
<dbReference type="Pfam" id="PF13560">
    <property type="entry name" value="HTH_31"/>
    <property type="match status" value="1"/>
</dbReference>
<dbReference type="InterPro" id="IPR010982">
    <property type="entry name" value="Lambda_DNA-bd_dom_sf"/>
</dbReference>
<dbReference type="EMBL" id="FWXJ01000008">
    <property type="protein sequence ID" value="SMC56662.1"/>
    <property type="molecule type" value="Genomic_DNA"/>
</dbReference>
<protein>
    <submittedName>
        <fullName evidence="2">Helix-turn-helix domain-containing protein</fullName>
    </submittedName>
</protein>
<dbReference type="InterPro" id="IPR001387">
    <property type="entry name" value="Cro/C1-type_HTH"/>
</dbReference>
<evidence type="ECO:0000259" key="1">
    <source>
        <dbReference type="PROSITE" id="PS50943"/>
    </source>
</evidence>
<dbReference type="GO" id="GO:0003677">
    <property type="term" value="F:DNA binding"/>
    <property type="evidence" value="ECO:0007669"/>
    <property type="project" value="InterPro"/>
</dbReference>
<dbReference type="RefSeq" id="WP_084283668.1">
    <property type="nucleotide sequence ID" value="NZ_FWXJ01000008.1"/>
</dbReference>
<dbReference type="OrthoDB" id="9182103at2"/>
<organism evidence="2 3">
    <name type="scientific">Polynucleobacter kasalickyi</name>
    <dbReference type="NCBI Taxonomy" id="1938817"/>
    <lineage>
        <taxon>Bacteria</taxon>
        <taxon>Pseudomonadati</taxon>
        <taxon>Pseudomonadota</taxon>
        <taxon>Betaproteobacteria</taxon>
        <taxon>Burkholderiales</taxon>
        <taxon>Burkholderiaceae</taxon>
        <taxon>Polynucleobacter</taxon>
    </lineage>
</organism>
<evidence type="ECO:0000313" key="2">
    <source>
        <dbReference type="EMBL" id="SMC56662.1"/>
    </source>
</evidence>
<proteinExistence type="predicted"/>
<dbReference type="AlphaFoldDB" id="A0A1W2A866"/>